<comment type="caution">
    <text evidence="2">The sequence shown here is derived from an EMBL/GenBank/DDBJ whole genome shotgun (WGS) entry which is preliminary data.</text>
</comment>
<gene>
    <name evidence="2" type="ORF">NDU88_002531</name>
</gene>
<evidence type="ECO:0000256" key="1">
    <source>
        <dbReference type="SAM" id="MobiDB-lite"/>
    </source>
</evidence>
<sequence length="146" mass="15938">MLRAVTQQSCVTGGVMWTSCQGCDRNTPALLTQAPRTIVRIKGTKVTVRRGLDEVSRNISHVKKFHGPMPFPEEEDGSEHNCDPLDVVSPEGPSGRVGPGKENEPSRIHPAPAEVMSAPEEECNVASHDAAVVRHGRRHVELLSRM</sequence>
<organism evidence="2 3">
    <name type="scientific">Pleurodeles waltl</name>
    <name type="common">Iberian ribbed newt</name>
    <dbReference type="NCBI Taxonomy" id="8319"/>
    <lineage>
        <taxon>Eukaryota</taxon>
        <taxon>Metazoa</taxon>
        <taxon>Chordata</taxon>
        <taxon>Craniata</taxon>
        <taxon>Vertebrata</taxon>
        <taxon>Euteleostomi</taxon>
        <taxon>Amphibia</taxon>
        <taxon>Batrachia</taxon>
        <taxon>Caudata</taxon>
        <taxon>Salamandroidea</taxon>
        <taxon>Salamandridae</taxon>
        <taxon>Pleurodelinae</taxon>
        <taxon>Pleurodeles</taxon>
    </lineage>
</organism>
<reference evidence="2" key="1">
    <citation type="journal article" date="2022" name="bioRxiv">
        <title>Sequencing and chromosome-scale assembly of the giantPleurodeles waltlgenome.</title>
        <authorList>
            <person name="Brown T."/>
            <person name="Elewa A."/>
            <person name="Iarovenko S."/>
            <person name="Subramanian E."/>
            <person name="Araus A.J."/>
            <person name="Petzold A."/>
            <person name="Susuki M."/>
            <person name="Suzuki K.-i.T."/>
            <person name="Hayashi T."/>
            <person name="Toyoda A."/>
            <person name="Oliveira C."/>
            <person name="Osipova E."/>
            <person name="Leigh N.D."/>
            <person name="Simon A."/>
            <person name="Yun M.H."/>
        </authorList>
    </citation>
    <scope>NUCLEOTIDE SEQUENCE</scope>
    <source>
        <strain evidence="2">20211129_DDA</strain>
        <tissue evidence="2">Liver</tissue>
    </source>
</reference>
<accession>A0AAV7VET7</accession>
<feature type="region of interest" description="Disordered" evidence="1">
    <location>
        <begin position="64"/>
        <end position="109"/>
    </location>
</feature>
<dbReference type="PROSITE" id="PS51257">
    <property type="entry name" value="PROKAR_LIPOPROTEIN"/>
    <property type="match status" value="1"/>
</dbReference>
<protein>
    <submittedName>
        <fullName evidence="2">Uncharacterized protein</fullName>
    </submittedName>
</protein>
<dbReference type="AlphaFoldDB" id="A0AAV7VET7"/>
<evidence type="ECO:0000313" key="2">
    <source>
        <dbReference type="EMBL" id="KAJ1198692.1"/>
    </source>
</evidence>
<evidence type="ECO:0000313" key="3">
    <source>
        <dbReference type="Proteomes" id="UP001066276"/>
    </source>
</evidence>
<dbReference type="EMBL" id="JANPWB010000003">
    <property type="protein sequence ID" value="KAJ1198692.1"/>
    <property type="molecule type" value="Genomic_DNA"/>
</dbReference>
<dbReference type="Proteomes" id="UP001066276">
    <property type="component" value="Chromosome 2_1"/>
</dbReference>
<name>A0AAV7VET7_PLEWA</name>
<proteinExistence type="predicted"/>
<keyword evidence="3" id="KW-1185">Reference proteome</keyword>